<evidence type="ECO:0000313" key="2">
    <source>
        <dbReference type="EMBL" id="TMI81006.1"/>
    </source>
</evidence>
<feature type="non-terminal residue" evidence="2">
    <location>
        <position position="111"/>
    </location>
</feature>
<keyword evidence="1" id="KW-1133">Transmembrane helix</keyword>
<proteinExistence type="predicted"/>
<accession>A0A537JD53</accession>
<protein>
    <submittedName>
        <fullName evidence="2">Uncharacterized protein</fullName>
    </submittedName>
</protein>
<gene>
    <name evidence="2" type="ORF">E6H03_07455</name>
</gene>
<comment type="caution">
    <text evidence="2">The sequence shown here is derived from an EMBL/GenBank/DDBJ whole genome shotgun (WGS) entry which is preliminary data.</text>
</comment>
<evidence type="ECO:0000256" key="1">
    <source>
        <dbReference type="SAM" id="Phobius"/>
    </source>
</evidence>
<name>A0A537JD53_9BACT</name>
<sequence>MTAPVNDKLPTPLRRLGARTAEEWISLVRVMILLMLILALSLGIIPINHPTIHTTVALVGVYVLLLALGPRWFALLRKADLIIALDILVVTLVVIISGSLSSPFIYLYYLT</sequence>
<feature type="transmembrane region" description="Helical" evidence="1">
    <location>
        <begin position="81"/>
        <end position="109"/>
    </location>
</feature>
<feature type="transmembrane region" description="Helical" evidence="1">
    <location>
        <begin position="24"/>
        <end position="45"/>
    </location>
</feature>
<evidence type="ECO:0000313" key="3">
    <source>
        <dbReference type="Proteomes" id="UP000318093"/>
    </source>
</evidence>
<organism evidence="2 3">
    <name type="scientific">Candidatus Segetimicrobium genomatis</name>
    <dbReference type="NCBI Taxonomy" id="2569760"/>
    <lineage>
        <taxon>Bacteria</taxon>
        <taxon>Bacillati</taxon>
        <taxon>Candidatus Sysuimicrobiota</taxon>
        <taxon>Candidatus Sysuimicrobiia</taxon>
        <taxon>Candidatus Sysuimicrobiales</taxon>
        <taxon>Candidatus Segetimicrobiaceae</taxon>
        <taxon>Candidatus Segetimicrobium</taxon>
    </lineage>
</organism>
<feature type="transmembrane region" description="Helical" evidence="1">
    <location>
        <begin position="51"/>
        <end position="69"/>
    </location>
</feature>
<keyword evidence="1" id="KW-0472">Membrane</keyword>
<keyword evidence="1" id="KW-0812">Transmembrane</keyword>
<dbReference type="Proteomes" id="UP000318093">
    <property type="component" value="Unassembled WGS sequence"/>
</dbReference>
<reference evidence="2 3" key="1">
    <citation type="journal article" date="2019" name="Nat. Microbiol.">
        <title>Mediterranean grassland soil C-N compound turnover is dependent on rainfall and depth, and is mediated by genomically divergent microorganisms.</title>
        <authorList>
            <person name="Diamond S."/>
            <person name="Andeer P.F."/>
            <person name="Li Z."/>
            <person name="Crits-Christoph A."/>
            <person name="Burstein D."/>
            <person name="Anantharaman K."/>
            <person name="Lane K.R."/>
            <person name="Thomas B.C."/>
            <person name="Pan C."/>
            <person name="Northen T.R."/>
            <person name="Banfield J.F."/>
        </authorList>
    </citation>
    <scope>NUCLEOTIDE SEQUENCE [LARGE SCALE GENOMIC DNA]</scope>
    <source>
        <strain evidence="2">NP_6</strain>
    </source>
</reference>
<dbReference type="AlphaFoldDB" id="A0A537JD53"/>
<dbReference type="EMBL" id="VBAN01000227">
    <property type="protein sequence ID" value="TMI81006.1"/>
    <property type="molecule type" value="Genomic_DNA"/>
</dbReference>